<name>A0A0S4KFM4_BODSA</name>
<dbReference type="InterPro" id="IPR036982">
    <property type="entry name" value="Deoxyhypusine_synthase_sf"/>
</dbReference>
<dbReference type="PANTHER" id="PTHR11703:SF1">
    <property type="entry name" value="DEOXYHYPUSINE SYNTHASE"/>
    <property type="match status" value="1"/>
</dbReference>
<dbReference type="EMBL" id="CYKH01001118">
    <property type="protein sequence ID" value="CUI14453.1"/>
    <property type="molecule type" value="Genomic_DNA"/>
</dbReference>
<protein>
    <submittedName>
        <fullName evidence="3">Deoxyhypusine synthase, putative</fullName>
    </submittedName>
</protein>
<dbReference type="SUPFAM" id="SSF52467">
    <property type="entry name" value="DHS-like NAD/FAD-binding domain"/>
    <property type="match status" value="1"/>
</dbReference>
<evidence type="ECO:0000313" key="4">
    <source>
        <dbReference type="Proteomes" id="UP000051952"/>
    </source>
</evidence>
<accession>A0A0S4KFM4</accession>
<dbReference type="Gene3D" id="3.40.910.10">
    <property type="entry name" value="Deoxyhypusine synthase"/>
    <property type="match status" value="1"/>
</dbReference>
<gene>
    <name evidence="3" type="ORF">BSAL_88720</name>
</gene>
<sequence length="390" mass="42850">MADLAKGAVFVKSEGLRGDEKLVRGVVSDSSSAEERIRQLPQVVSGLATTGFQATNFGNAARIVESFLVQRFAPQPPPEVSEDPDIVTVQRPPIELYMGLTANLLGTGVRESVLLLVKHKLVDYLVITGGGVEHDVRRAVSPSAYLVEGSSPLPAPWSSWPRFGNVRYEKHNAAFERVLTDIFRELSVEQKKVREECATKPIPDSYEDVCHWAMGPSDIWREVGLRLPRHSSQDIAETSVAYWAAVNNIPIYSPSFTDGDAMELLLARDVPLKVDLVADIHRLNKSAMSAKKTMMIILGGGVAKHHVCNANLMRNGADLSIFINNAQEYDGSDAGARPDEAVSWGKIRLDGESVKIYAEITLVFPLLVAHAILPGLRQHLQKQRQSDLQA</sequence>
<dbReference type="InterPro" id="IPR029035">
    <property type="entry name" value="DHS-like_NAD/FAD-binding_dom"/>
</dbReference>
<evidence type="ECO:0000256" key="1">
    <source>
        <dbReference type="ARBA" id="ARBA00009892"/>
    </source>
</evidence>
<dbReference type="VEuPathDB" id="TriTrypDB:BSAL_88720"/>
<dbReference type="FunFam" id="3.40.910.10:FF:000010">
    <property type="entry name" value="Deoxyhypusine synthase"/>
    <property type="match status" value="1"/>
</dbReference>
<dbReference type="AlphaFoldDB" id="A0A0S4KFM4"/>
<dbReference type="OMA" id="HKFHGAN"/>
<comment type="similarity">
    <text evidence="1">Belongs to the deoxyhypusine synthase family.</text>
</comment>
<dbReference type="PANTHER" id="PTHR11703">
    <property type="entry name" value="DEOXYHYPUSINE SYNTHASE"/>
    <property type="match status" value="1"/>
</dbReference>
<evidence type="ECO:0000313" key="3">
    <source>
        <dbReference type="EMBL" id="CUI14453.1"/>
    </source>
</evidence>
<keyword evidence="2" id="KW-0520">NAD</keyword>
<evidence type="ECO:0000256" key="2">
    <source>
        <dbReference type="ARBA" id="ARBA00023027"/>
    </source>
</evidence>
<dbReference type="GO" id="GO:0034038">
    <property type="term" value="F:deoxyhypusine synthase activity"/>
    <property type="evidence" value="ECO:0007669"/>
    <property type="project" value="TreeGrafter"/>
</dbReference>
<organism evidence="3 4">
    <name type="scientific">Bodo saltans</name>
    <name type="common">Flagellated protozoan</name>
    <dbReference type="NCBI Taxonomy" id="75058"/>
    <lineage>
        <taxon>Eukaryota</taxon>
        <taxon>Discoba</taxon>
        <taxon>Euglenozoa</taxon>
        <taxon>Kinetoplastea</taxon>
        <taxon>Metakinetoplastina</taxon>
        <taxon>Eubodonida</taxon>
        <taxon>Bodonidae</taxon>
        <taxon>Bodo</taxon>
    </lineage>
</organism>
<dbReference type="Pfam" id="PF01916">
    <property type="entry name" value="DS"/>
    <property type="match status" value="1"/>
</dbReference>
<dbReference type="GO" id="GO:0005737">
    <property type="term" value="C:cytoplasm"/>
    <property type="evidence" value="ECO:0007669"/>
    <property type="project" value="TreeGrafter"/>
</dbReference>
<dbReference type="Proteomes" id="UP000051952">
    <property type="component" value="Unassembled WGS sequence"/>
</dbReference>
<keyword evidence="4" id="KW-1185">Reference proteome</keyword>
<reference evidence="4" key="1">
    <citation type="submission" date="2015-09" db="EMBL/GenBank/DDBJ databases">
        <authorList>
            <consortium name="Pathogen Informatics"/>
        </authorList>
    </citation>
    <scope>NUCLEOTIDE SEQUENCE [LARGE SCALE GENOMIC DNA]</scope>
    <source>
        <strain evidence="4">Lake Konstanz</strain>
    </source>
</reference>
<proteinExistence type="inferred from homology"/>
<dbReference type="OrthoDB" id="294378at2759"/>
<dbReference type="InterPro" id="IPR002773">
    <property type="entry name" value="Deoxyhypusine_synthase"/>
</dbReference>